<comment type="caution">
    <text evidence="1">The sequence shown here is derived from an EMBL/GenBank/DDBJ whole genome shotgun (WGS) entry which is preliminary data.</text>
</comment>
<feature type="non-terminal residue" evidence="1">
    <location>
        <position position="1"/>
    </location>
</feature>
<organism evidence="1 2">
    <name type="scientific">Frankliniella fusca</name>
    <dbReference type="NCBI Taxonomy" id="407009"/>
    <lineage>
        <taxon>Eukaryota</taxon>
        <taxon>Metazoa</taxon>
        <taxon>Ecdysozoa</taxon>
        <taxon>Arthropoda</taxon>
        <taxon>Hexapoda</taxon>
        <taxon>Insecta</taxon>
        <taxon>Pterygota</taxon>
        <taxon>Neoptera</taxon>
        <taxon>Paraneoptera</taxon>
        <taxon>Thysanoptera</taxon>
        <taxon>Terebrantia</taxon>
        <taxon>Thripoidea</taxon>
        <taxon>Thripidae</taxon>
        <taxon>Frankliniella</taxon>
    </lineage>
</organism>
<gene>
    <name evidence="1" type="ORF">KUF71_000097</name>
</gene>
<name>A0AAE1L6T0_9NEOP</name>
<reference evidence="1" key="1">
    <citation type="submission" date="2021-07" db="EMBL/GenBank/DDBJ databases">
        <authorList>
            <person name="Catto M.A."/>
            <person name="Jacobson A."/>
            <person name="Kennedy G."/>
            <person name="Labadie P."/>
            <person name="Hunt B.G."/>
            <person name="Srinivasan R."/>
        </authorList>
    </citation>
    <scope>NUCLEOTIDE SEQUENCE</scope>
    <source>
        <strain evidence="1">PL_HMW_Pooled</strain>
        <tissue evidence="1">Head</tissue>
    </source>
</reference>
<dbReference type="EMBL" id="JAHWGI010000001">
    <property type="protein sequence ID" value="KAK3907177.1"/>
    <property type="molecule type" value="Genomic_DNA"/>
</dbReference>
<keyword evidence="1" id="KW-0946">Virion</keyword>
<protein>
    <submittedName>
        <fullName evidence="1">Coat protein</fullName>
    </submittedName>
</protein>
<sequence>RITAHKSLLSRNRLSYSETGKWLKGVQRAPLSSTCHDSGRLRRAHWLCSGVIRNATCLRRFHPQHIHWNYSVSDSCPPSLWAREPNMLDPTTTNAAEFLLAEQSNLI</sequence>
<evidence type="ECO:0000313" key="1">
    <source>
        <dbReference type="EMBL" id="KAK3907177.1"/>
    </source>
</evidence>
<dbReference type="AlphaFoldDB" id="A0AAE1L6T0"/>
<keyword evidence="2" id="KW-1185">Reference proteome</keyword>
<dbReference type="Proteomes" id="UP001219518">
    <property type="component" value="Unassembled WGS sequence"/>
</dbReference>
<keyword evidence="1" id="KW-0167">Capsid protein</keyword>
<reference evidence="1" key="2">
    <citation type="journal article" date="2023" name="BMC Genomics">
        <title>Pest status, molecular evolution, and epigenetic factors derived from the genome assembly of Frankliniella fusca, a thysanopteran phytovirus vector.</title>
        <authorList>
            <person name="Catto M.A."/>
            <person name="Labadie P.E."/>
            <person name="Jacobson A.L."/>
            <person name="Kennedy G.G."/>
            <person name="Srinivasan R."/>
            <person name="Hunt B.G."/>
        </authorList>
    </citation>
    <scope>NUCLEOTIDE SEQUENCE</scope>
    <source>
        <strain evidence="1">PL_HMW_Pooled</strain>
    </source>
</reference>
<evidence type="ECO:0000313" key="2">
    <source>
        <dbReference type="Proteomes" id="UP001219518"/>
    </source>
</evidence>
<proteinExistence type="predicted"/>
<accession>A0AAE1L6T0</accession>